<evidence type="ECO:0000313" key="3">
    <source>
        <dbReference type="Proteomes" id="UP001501676"/>
    </source>
</evidence>
<dbReference type="Proteomes" id="UP001501676">
    <property type="component" value="Unassembled WGS sequence"/>
</dbReference>
<protein>
    <recommendedName>
        <fullName evidence="4">DUF2020 domain-containing protein</fullName>
    </recommendedName>
</protein>
<organism evidence="2 3">
    <name type="scientific">Cryptosporangium minutisporangium</name>
    <dbReference type="NCBI Taxonomy" id="113569"/>
    <lineage>
        <taxon>Bacteria</taxon>
        <taxon>Bacillati</taxon>
        <taxon>Actinomycetota</taxon>
        <taxon>Actinomycetes</taxon>
        <taxon>Cryptosporangiales</taxon>
        <taxon>Cryptosporangiaceae</taxon>
        <taxon>Cryptosporangium</taxon>
    </lineage>
</organism>
<dbReference type="RefSeq" id="WP_345732839.1">
    <property type="nucleotide sequence ID" value="NZ_BAAAYN010000055.1"/>
</dbReference>
<feature type="compositionally biased region" description="Low complexity" evidence="1">
    <location>
        <begin position="34"/>
        <end position="43"/>
    </location>
</feature>
<reference evidence="3" key="1">
    <citation type="journal article" date="2019" name="Int. J. Syst. Evol. Microbiol.">
        <title>The Global Catalogue of Microorganisms (GCM) 10K type strain sequencing project: providing services to taxonomists for standard genome sequencing and annotation.</title>
        <authorList>
            <consortium name="The Broad Institute Genomics Platform"/>
            <consortium name="The Broad Institute Genome Sequencing Center for Infectious Disease"/>
            <person name="Wu L."/>
            <person name="Ma J."/>
        </authorList>
    </citation>
    <scope>NUCLEOTIDE SEQUENCE [LARGE SCALE GENOMIC DNA]</scope>
    <source>
        <strain evidence="3">JCM 9458</strain>
    </source>
</reference>
<evidence type="ECO:0000256" key="1">
    <source>
        <dbReference type="SAM" id="MobiDB-lite"/>
    </source>
</evidence>
<comment type="caution">
    <text evidence="2">The sequence shown here is derived from an EMBL/GenBank/DDBJ whole genome shotgun (WGS) entry which is preliminary data.</text>
</comment>
<accession>A0ABP6TB55</accession>
<feature type="compositionally biased region" description="Low complexity" evidence="1">
    <location>
        <begin position="58"/>
        <end position="69"/>
    </location>
</feature>
<keyword evidence="3" id="KW-1185">Reference proteome</keyword>
<sequence length="196" mass="20565">MGGVAGGILALAVVVLVATQLTRTGPEATPPPATSTHATTAVPEQPLEGFRIGYLPGTAEAPPRETTTTCAMPPEPGICRSVLPGVPSARSTTRLHDRGAADYISVTVIRPQATTPAADRAQIADWLAAAYYRGTELRSFDVPVGTAQIRADSDADGTEHLAVVRTGDDVFILVSGRHRVPVEQLERIVRSISPVP</sequence>
<feature type="region of interest" description="Disordered" evidence="1">
    <location>
        <begin position="54"/>
        <end position="75"/>
    </location>
</feature>
<evidence type="ECO:0008006" key="4">
    <source>
        <dbReference type="Google" id="ProtNLM"/>
    </source>
</evidence>
<name>A0ABP6TB55_9ACTN</name>
<proteinExistence type="predicted"/>
<evidence type="ECO:0000313" key="2">
    <source>
        <dbReference type="EMBL" id="GAA3396357.1"/>
    </source>
</evidence>
<dbReference type="EMBL" id="BAAAYN010000055">
    <property type="protein sequence ID" value="GAA3396357.1"/>
    <property type="molecule type" value="Genomic_DNA"/>
</dbReference>
<gene>
    <name evidence="2" type="ORF">GCM10020369_72780</name>
</gene>
<feature type="region of interest" description="Disordered" evidence="1">
    <location>
        <begin position="24"/>
        <end position="43"/>
    </location>
</feature>